<dbReference type="EMBL" id="JANHNZ010000005">
    <property type="protein sequence ID" value="MCQ9210250.1"/>
    <property type="molecule type" value="Genomic_DNA"/>
</dbReference>
<keyword evidence="2" id="KW-1185">Reference proteome</keyword>
<name>A0ABT1WP94_9LACT</name>
<reference evidence="1" key="2">
    <citation type="journal article" date="2023" name="Curr. Microbiol.">
        <title>Granulicatella seriolae sp. nov., a Novel Facultative Anaerobe Isolated from Yellowtail Marine Fish.</title>
        <authorList>
            <person name="Lee M."/>
            <person name="Choi Y.J."/>
            <person name="Farooq A."/>
            <person name="Jeong J.B."/>
            <person name="Jung M.Y."/>
        </authorList>
    </citation>
    <scope>NUCLEOTIDE SEQUENCE</scope>
    <source>
        <strain evidence="1">S8</strain>
    </source>
</reference>
<dbReference type="Proteomes" id="UP001059480">
    <property type="component" value="Unassembled WGS sequence"/>
</dbReference>
<comment type="caution">
    <text evidence="1">The sequence shown here is derived from an EMBL/GenBank/DDBJ whole genome shotgun (WGS) entry which is preliminary data.</text>
</comment>
<reference evidence="1" key="3">
    <citation type="journal article" date="2023" name="Microbiol. Resour. Announc.">
        <title>Draft Genome Sequence of Granulicatella sp. Strain S8, Isolated from a Marine Fish, Seriola quinqueradiata.</title>
        <authorList>
            <person name="Lee M."/>
            <person name="Farooq A."/>
            <person name="Jeong J.B."/>
            <person name="Jung M.Y."/>
        </authorList>
    </citation>
    <scope>NUCLEOTIDE SEQUENCE</scope>
    <source>
        <strain evidence="1">S8</strain>
    </source>
</reference>
<proteinExistence type="predicted"/>
<sequence length="57" mass="6635">MSCKVMILENNETLEQVILVDYINGFEVTCEMNQEDFLNILLSECTKHCMLSEYAQI</sequence>
<evidence type="ECO:0000313" key="2">
    <source>
        <dbReference type="Proteomes" id="UP001059480"/>
    </source>
</evidence>
<reference evidence="1" key="1">
    <citation type="submission" date="2022-07" db="EMBL/GenBank/DDBJ databases">
        <authorList>
            <person name="Jung M.-Y."/>
            <person name="Lee M."/>
        </authorList>
    </citation>
    <scope>NUCLEOTIDE SEQUENCE</scope>
    <source>
        <strain evidence="1">S8</strain>
    </source>
</reference>
<dbReference type="RefSeq" id="WP_256945360.1">
    <property type="nucleotide sequence ID" value="NZ_JANHNZ010000005.1"/>
</dbReference>
<gene>
    <name evidence="1" type="ORF">NPA36_06775</name>
</gene>
<evidence type="ECO:0000313" key="1">
    <source>
        <dbReference type="EMBL" id="MCQ9210250.1"/>
    </source>
</evidence>
<accession>A0ABT1WP94</accession>
<protein>
    <submittedName>
        <fullName evidence="1">Uncharacterized protein</fullName>
    </submittedName>
</protein>
<organism evidence="1 2">
    <name type="scientific">Granulicatella seriolae</name>
    <dbReference type="NCBI Taxonomy" id="2967226"/>
    <lineage>
        <taxon>Bacteria</taxon>
        <taxon>Bacillati</taxon>
        <taxon>Bacillota</taxon>
        <taxon>Bacilli</taxon>
        <taxon>Lactobacillales</taxon>
        <taxon>Carnobacteriaceae</taxon>
        <taxon>Granulicatella</taxon>
    </lineage>
</organism>